<accession>A0A0N4W147</accession>
<reference evidence="4" key="1">
    <citation type="submission" date="2017-02" db="UniProtKB">
        <authorList>
            <consortium name="WormBaseParasite"/>
        </authorList>
    </citation>
    <scope>IDENTIFICATION</scope>
</reference>
<organism evidence="4">
    <name type="scientific">Haemonchus placei</name>
    <name type="common">Barber's pole worm</name>
    <dbReference type="NCBI Taxonomy" id="6290"/>
    <lineage>
        <taxon>Eukaryota</taxon>
        <taxon>Metazoa</taxon>
        <taxon>Ecdysozoa</taxon>
        <taxon>Nematoda</taxon>
        <taxon>Chromadorea</taxon>
        <taxon>Rhabditida</taxon>
        <taxon>Rhabditina</taxon>
        <taxon>Rhabditomorpha</taxon>
        <taxon>Strongyloidea</taxon>
        <taxon>Trichostrongylidae</taxon>
        <taxon>Haemonchus</taxon>
    </lineage>
</organism>
<dbReference type="AlphaFoldDB" id="A0A0N4W147"/>
<keyword evidence="3" id="KW-1185">Reference proteome</keyword>
<feature type="region of interest" description="Disordered" evidence="1">
    <location>
        <begin position="1"/>
        <end position="43"/>
    </location>
</feature>
<reference evidence="2 3" key="2">
    <citation type="submission" date="2018-11" db="EMBL/GenBank/DDBJ databases">
        <authorList>
            <consortium name="Pathogen Informatics"/>
        </authorList>
    </citation>
    <scope>NUCLEOTIDE SEQUENCE [LARGE SCALE GENOMIC DNA]</scope>
    <source>
        <strain evidence="2 3">MHpl1</strain>
    </source>
</reference>
<evidence type="ECO:0000313" key="3">
    <source>
        <dbReference type="Proteomes" id="UP000268014"/>
    </source>
</evidence>
<dbReference type="OrthoDB" id="5870516at2759"/>
<evidence type="ECO:0000313" key="4">
    <source>
        <dbReference type="WBParaSite" id="HPLM_0000333701-mRNA-1"/>
    </source>
</evidence>
<proteinExistence type="predicted"/>
<dbReference type="EMBL" id="UZAF01016112">
    <property type="protein sequence ID" value="VDO20676.1"/>
    <property type="molecule type" value="Genomic_DNA"/>
</dbReference>
<dbReference type="PANTHER" id="PTHR33198:SF19">
    <property type="entry name" value="CCHC-TYPE DOMAIN-CONTAINING PROTEIN"/>
    <property type="match status" value="1"/>
</dbReference>
<dbReference type="WBParaSite" id="HPLM_0000333701-mRNA-1">
    <property type="protein sequence ID" value="HPLM_0000333701-mRNA-1"/>
    <property type="gene ID" value="HPLM_0000333701"/>
</dbReference>
<dbReference type="Proteomes" id="UP000268014">
    <property type="component" value="Unassembled WGS sequence"/>
</dbReference>
<evidence type="ECO:0000313" key="2">
    <source>
        <dbReference type="EMBL" id="VDO20676.1"/>
    </source>
</evidence>
<protein>
    <submittedName>
        <fullName evidence="4">Retrotrans_gag domain-containing protein</fullName>
    </submittedName>
</protein>
<dbReference type="PANTHER" id="PTHR33198">
    <property type="entry name" value="ANK_REP_REGION DOMAIN-CONTAINING PROTEIN-RELATED"/>
    <property type="match status" value="1"/>
</dbReference>
<name>A0A0N4W147_HAEPC</name>
<gene>
    <name evidence="2" type="ORF">HPLM_LOCUS3329</name>
</gene>
<evidence type="ECO:0000256" key="1">
    <source>
        <dbReference type="SAM" id="MobiDB-lite"/>
    </source>
</evidence>
<dbReference type="STRING" id="6290.A0A0N4W147"/>
<sequence length="165" mass="18800">MEAAQGRGQGQGSAQGVKMETGNSATGRATMGEPSTEVYRGRAPRPYVPGTSWRTWWKLFANFLVLRKVTEEGDKRLIFLQEVGNSNYELLESLSQGRELEEVPLKDLRAAMEQHYQPKKLVLAERFGLMSKTQKQGQSLHEYYAELQKAANTYCFEEIKDHRVQ</sequence>